<feature type="transmembrane region" description="Helical" evidence="1">
    <location>
        <begin position="204"/>
        <end position="223"/>
    </location>
</feature>
<evidence type="ECO:0008006" key="3">
    <source>
        <dbReference type="Google" id="ProtNLM"/>
    </source>
</evidence>
<sequence length="422" mass="48882">MSVLDILKSIGEKIGENINSMVQTIKESDFIYFLTNDSGERSHFFIYIFAFVLFIVFTVLFFYYSHHRIKFSTETFLFTFLIIIPMCFLYYFVSPYASKLQQGGPGNEKTIMMICVVFTIFVLAITYISTKLTYRDLLMAGYVALFLFALMIIIGLAIVFLMFSMYLKQAKGWLGLFIHFIFYIPCLFIDFVQYIKGEIKSTANLIYILFIIEILLVLTYIYLPKLVSKMLKQNGISVLPDSRFLNKEYVLTSNEIMKLPKAKTDDLTNYRQNFAVSMWIYIDPQSNSYNAYSKETNIFNMDDKKPQLVYINNMSNDNEKDKLGIYFGEDKHLIKNKGQRWTNVVINYSSTTVDIFIDGNLERTFNLTSPPQYITTGTVVLGANNGLDGAICNIMYYDKALLKTEIVNMYNLLMFSNPPLNE</sequence>
<keyword evidence="1" id="KW-1133">Transmembrane helix</keyword>
<proteinExistence type="predicted"/>
<dbReference type="Pfam" id="PF13385">
    <property type="entry name" value="Laminin_G_3"/>
    <property type="match status" value="1"/>
</dbReference>
<dbReference type="Gene3D" id="2.60.120.200">
    <property type="match status" value="1"/>
</dbReference>
<protein>
    <recommendedName>
        <fullName evidence="3">LamG-like jellyroll fold domain-containing protein</fullName>
    </recommendedName>
</protein>
<dbReference type="EMBL" id="MN740896">
    <property type="protein sequence ID" value="QHU17012.1"/>
    <property type="molecule type" value="Genomic_DNA"/>
</dbReference>
<feature type="transmembrane region" description="Helical" evidence="1">
    <location>
        <begin position="173"/>
        <end position="192"/>
    </location>
</feature>
<reference evidence="2" key="1">
    <citation type="journal article" date="2020" name="Nature">
        <title>Giant virus diversity and host interactions through global metagenomics.</title>
        <authorList>
            <person name="Schulz F."/>
            <person name="Roux S."/>
            <person name="Paez-Espino D."/>
            <person name="Jungbluth S."/>
            <person name="Walsh D.A."/>
            <person name="Denef V.J."/>
            <person name="McMahon K.D."/>
            <person name="Konstantinidis K.T."/>
            <person name="Eloe-Fadrosh E.A."/>
            <person name="Kyrpides N.C."/>
            <person name="Woyke T."/>
        </authorList>
    </citation>
    <scope>NUCLEOTIDE SEQUENCE</scope>
    <source>
        <strain evidence="2">GVMAG-S-3300012000-53</strain>
    </source>
</reference>
<keyword evidence="1" id="KW-0472">Membrane</keyword>
<organism evidence="2">
    <name type="scientific">viral metagenome</name>
    <dbReference type="NCBI Taxonomy" id="1070528"/>
    <lineage>
        <taxon>unclassified sequences</taxon>
        <taxon>metagenomes</taxon>
        <taxon>organismal metagenomes</taxon>
    </lineage>
</organism>
<feature type="transmembrane region" description="Helical" evidence="1">
    <location>
        <begin position="142"/>
        <end position="167"/>
    </location>
</feature>
<keyword evidence="1" id="KW-0812">Transmembrane</keyword>
<dbReference type="SUPFAM" id="SSF49899">
    <property type="entry name" value="Concanavalin A-like lectins/glucanases"/>
    <property type="match status" value="1"/>
</dbReference>
<evidence type="ECO:0000256" key="1">
    <source>
        <dbReference type="SAM" id="Phobius"/>
    </source>
</evidence>
<feature type="transmembrane region" description="Helical" evidence="1">
    <location>
        <begin position="44"/>
        <end position="64"/>
    </location>
</feature>
<evidence type="ECO:0000313" key="2">
    <source>
        <dbReference type="EMBL" id="QHU17012.1"/>
    </source>
</evidence>
<accession>A0A6C0KG86</accession>
<dbReference type="InterPro" id="IPR013320">
    <property type="entry name" value="ConA-like_dom_sf"/>
</dbReference>
<feature type="transmembrane region" description="Helical" evidence="1">
    <location>
        <begin position="76"/>
        <end position="98"/>
    </location>
</feature>
<dbReference type="AlphaFoldDB" id="A0A6C0KG86"/>
<feature type="transmembrane region" description="Helical" evidence="1">
    <location>
        <begin position="110"/>
        <end position="130"/>
    </location>
</feature>
<name>A0A6C0KG86_9ZZZZ</name>